<protein>
    <submittedName>
        <fullName evidence="2">Uncharacterized protein</fullName>
    </submittedName>
</protein>
<comment type="caution">
    <text evidence="2">The sequence shown here is derived from an EMBL/GenBank/DDBJ whole genome shotgun (WGS) entry which is preliminary data.</text>
</comment>
<proteinExistence type="predicted"/>
<name>A0A2N3HJI7_9FLAO</name>
<dbReference type="PROSITE" id="PS51257">
    <property type="entry name" value="PROKAR_LIPOPROTEIN"/>
    <property type="match status" value="1"/>
</dbReference>
<feature type="signal peptide" evidence="1">
    <location>
        <begin position="1"/>
        <end position="24"/>
    </location>
</feature>
<accession>A0A2N3HJI7</accession>
<gene>
    <name evidence="2" type="ORF">CSW08_09455</name>
</gene>
<dbReference type="OrthoDB" id="599464at2"/>
<reference evidence="2 3" key="1">
    <citation type="submission" date="2017-12" db="EMBL/GenBank/DDBJ databases">
        <title>Confluentibacter flavum sp. nov., isolated from the saline lake.</title>
        <authorList>
            <person name="Yu L."/>
        </authorList>
    </citation>
    <scope>NUCLEOTIDE SEQUENCE [LARGE SCALE GENOMIC DNA]</scope>
    <source>
        <strain evidence="2 3">3B</strain>
    </source>
</reference>
<keyword evidence="3" id="KW-1185">Reference proteome</keyword>
<evidence type="ECO:0000313" key="3">
    <source>
        <dbReference type="Proteomes" id="UP000233435"/>
    </source>
</evidence>
<dbReference type="EMBL" id="PJEO01000033">
    <property type="protein sequence ID" value="PKQ45111.1"/>
    <property type="molecule type" value="Genomic_DNA"/>
</dbReference>
<feature type="chain" id="PRO_5014820260" evidence="1">
    <location>
        <begin position="25"/>
        <end position="362"/>
    </location>
</feature>
<dbReference type="Proteomes" id="UP000233435">
    <property type="component" value="Unassembled WGS sequence"/>
</dbReference>
<keyword evidence="1" id="KW-0732">Signal</keyword>
<sequence>MKLTKIHTVLFGVCILLGALSCQTESLTDENLITSDSAAKKGNDKAAATLVWDECSTTSTQVDLLAGQNTLVGNVTVESDGINYTITYNITDAGWCLTETHLSVGLTPNDFPHTNSGNPKNGHFEYGESLDCASSASYMVPVSEGTYIAAHAVVKCKSNAEFTADIESLPITIPICVTDKGDADSYFDISIGGDSFLAGDYNAWCIDLYKSLNNGVCFDANAYSMYGDNLPDVFGKPGNLGAVNWIVNQDFISQGYTYGEIQWAIWELLELDNTISYCCLGTWAKAKGEEIVTMALQHLDFEPVCGELLGIAILPTEEFSSTQPVMITIPIPCGGECEETAWADGCDFPGNNWATYFQYGEE</sequence>
<evidence type="ECO:0000313" key="2">
    <source>
        <dbReference type="EMBL" id="PKQ45111.1"/>
    </source>
</evidence>
<dbReference type="AlphaFoldDB" id="A0A2N3HJI7"/>
<organism evidence="2 3">
    <name type="scientific">Confluentibacter flavum</name>
    <dbReference type="NCBI Taxonomy" id="1909700"/>
    <lineage>
        <taxon>Bacteria</taxon>
        <taxon>Pseudomonadati</taxon>
        <taxon>Bacteroidota</taxon>
        <taxon>Flavobacteriia</taxon>
        <taxon>Flavobacteriales</taxon>
        <taxon>Flavobacteriaceae</taxon>
        <taxon>Confluentibacter</taxon>
    </lineage>
</organism>
<evidence type="ECO:0000256" key="1">
    <source>
        <dbReference type="SAM" id="SignalP"/>
    </source>
</evidence>
<dbReference type="RefSeq" id="WP_106659646.1">
    <property type="nucleotide sequence ID" value="NZ_PJEO01000033.1"/>
</dbReference>